<keyword evidence="1" id="KW-0040">ANK repeat</keyword>
<keyword evidence="3" id="KW-1185">Reference proteome</keyword>
<dbReference type="InParanoid" id="A2FB41"/>
<dbReference type="Pfam" id="PF12796">
    <property type="entry name" value="Ank_2"/>
    <property type="match status" value="1"/>
</dbReference>
<gene>
    <name evidence="2" type="ORF">TVAG_490040</name>
</gene>
<proteinExistence type="predicted"/>
<reference evidence="2" key="2">
    <citation type="journal article" date="2007" name="Science">
        <title>Draft genome sequence of the sexually transmitted pathogen Trichomonas vaginalis.</title>
        <authorList>
            <person name="Carlton J.M."/>
            <person name="Hirt R.P."/>
            <person name="Silva J.C."/>
            <person name="Delcher A.L."/>
            <person name="Schatz M."/>
            <person name="Zhao Q."/>
            <person name="Wortman J.R."/>
            <person name="Bidwell S.L."/>
            <person name="Alsmark U.C.M."/>
            <person name="Besteiro S."/>
            <person name="Sicheritz-Ponten T."/>
            <person name="Noel C.J."/>
            <person name="Dacks J.B."/>
            <person name="Foster P.G."/>
            <person name="Simillion C."/>
            <person name="Van de Peer Y."/>
            <person name="Miranda-Saavedra D."/>
            <person name="Barton G.J."/>
            <person name="Westrop G.D."/>
            <person name="Mueller S."/>
            <person name="Dessi D."/>
            <person name="Fiori P.L."/>
            <person name="Ren Q."/>
            <person name="Paulsen I."/>
            <person name="Zhang H."/>
            <person name="Bastida-Corcuera F.D."/>
            <person name="Simoes-Barbosa A."/>
            <person name="Brown M.T."/>
            <person name="Hayes R.D."/>
            <person name="Mukherjee M."/>
            <person name="Okumura C.Y."/>
            <person name="Schneider R."/>
            <person name="Smith A.J."/>
            <person name="Vanacova S."/>
            <person name="Villalvazo M."/>
            <person name="Haas B.J."/>
            <person name="Pertea M."/>
            <person name="Feldblyum T.V."/>
            <person name="Utterback T.R."/>
            <person name="Shu C.L."/>
            <person name="Osoegawa K."/>
            <person name="de Jong P.J."/>
            <person name="Hrdy I."/>
            <person name="Horvathova L."/>
            <person name="Zubacova Z."/>
            <person name="Dolezal P."/>
            <person name="Malik S.B."/>
            <person name="Logsdon J.M. Jr."/>
            <person name="Henze K."/>
            <person name="Gupta A."/>
            <person name="Wang C.C."/>
            <person name="Dunne R.L."/>
            <person name="Upcroft J.A."/>
            <person name="Upcroft P."/>
            <person name="White O."/>
            <person name="Salzberg S.L."/>
            <person name="Tang P."/>
            <person name="Chiu C.-H."/>
            <person name="Lee Y.-S."/>
            <person name="Embley T.M."/>
            <person name="Coombs G.H."/>
            <person name="Mottram J.C."/>
            <person name="Tachezy J."/>
            <person name="Fraser-Liggett C.M."/>
            <person name="Johnson P.J."/>
        </authorList>
    </citation>
    <scope>NUCLEOTIDE SEQUENCE [LARGE SCALE GENOMIC DNA]</scope>
    <source>
        <strain evidence="2">G3</strain>
    </source>
</reference>
<name>A2FB41_TRIV3</name>
<dbReference type="InterPro" id="IPR036770">
    <property type="entry name" value="Ankyrin_rpt-contain_sf"/>
</dbReference>
<dbReference type="EMBL" id="DS113697">
    <property type="protein sequence ID" value="EAX97876.1"/>
    <property type="molecule type" value="Genomic_DNA"/>
</dbReference>
<feature type="repeat" description="ANK" evidence="1">
    <location>
        <begin position="341"/>
        <end position="368"/>
    </location>
</feature>
<dbReference type="AlphaFoldDB" id="A2FB41"/>
<dbReference type="PANTHER" id="PTHR24159:SF5">
    <property type="entry name" value="ANK_REP_REGION DOMAIN-CONTAINING PROTEIN"/>
    <property type="match status" value="1"/>
</dbReference>
<dbReference type="RefSeq" id="XP_001310806.1">
    <property type="nucleotide sequence ID" value="XM_001310805.1"/>
</dbReference>
<dbReference type="SMR" id="A2FB41"/>
<dbReference type="STRING" id="5722.A2FB41"/>
<evidence type="ECO:0000256" key="1">
    <source>
        <dbReference type="PROSITE-ProRule" id="PRU00023"/>
    </source>
</evidence>
<dbReference type="PROSITE" id="PS50297">
    <property type="entry name" value="ANK_REP_REGION"/>
    <property type="match status" value="1"/>
</dbReference>
<protein>
    <submittedName>
        <fullName evidence="2">Uncharacterized protein</fullName>
    </submittedName>
</protein>
<reference evidence="2" key="1">
    <citation type="submission" date="2006-10" db="EMBL/GenBank/DDBJ databases">
        <authorList>
            <person name="Amadeo P."/>
            <person name="Zhao Q."/>
            <person name="Wortman J."/>
            <person name="Fraser-Liggett C."/>
            <person name="Carlton J."/>
        </authorList>
    </citation>
    <scope>NUCLEOTIDE SEQUENCE</scope>
    <source>
        <strain evidence="2">G3</strain>
    </source>
</reference>
<dbReference type="Gene3D" id="1.25.40.20">
    <property type="entry name" value="Ankyrin repeat-containing domain"/>
    <property type="match status" value="1"/>
</dbReference>
<evidence type="ECO:0000313" key="2">
    <source>
        <dbReference type="EMBL" id="EAX97876.1"/>
    </source>
</evidence>
<dbReference type="InterPro" id="IPR002110">
    <property type="entry name" value="Ankyrin_rpt"/>
</dbReference>
<dbReference type="Proteomes" id="UP000001542">
    <property type="component" value="Unassembled WGS sequence"/>
</dbReference>
<accession>A2FB41</accession>
<dbReference type="VEuPathDB" id="TrichDB:TVAG_490040"/>
<dbReference type="OrthoDB" id="194358at2759"/>
<dbReference type="KEGG" id="tva:4755665"/>
<evidence type="ECO:0000313" key="3">
    <source>
        <dbReference type="Proteomes" id="UP000001542"/>
    </source>
</evidence>
<organism evidence="2 3">
    <name type="scientific">Trichomonas vaginalis (strain ATCC PRA-98 / G3)</name>
    <dbReference type="NCBI Taxonomy" id="412133"/>
    <lineage>
        <taxon>Eukaryota</taxon>
        <taxon>Metamonada</taxon>
        <taxon>Parabasalia</taxon>
        <taxon>Trichomonadida</taxon>
        <taxon>Trichomonadidae</taxon>
        <taxon>Trichomonas</taxon>
    </lineage>
</organism>
<dbReference type="PANTHER" id="PTHR24159">
    <property type="match status" value="1"/>
</dbReference>
<sequence length="368" mass="42244">MAAQDQYNMTELLTKGIEIQDAIYDVSGATLESCINFIKSIDQKYNDDIIRTIYHAAKVRPNKFRLLEQLISIYPDYPINYNRFGLYLLKKKNMNTFGSRTMTRTLFRRECYADLDKTADQIADIFEEGSVPYALINDDHEFFIQESSDFSLSSQAYDYDLKSYNLISLAAMFGAENCFTFLVLNGVTVDTSCISYIIQGGNLNLVERYVTDFSNFSEDYVRIAIEYHQNSIAKWILENKPEISVSLGFCVKERNIEMFYHFLSEGGDIHERDHIDGTIFTRSSFYGIYSIVEFLLKNNADIEEKNDFQHTAVFQAAIQDNLDIFMLLIQHGANYEGTDSEGKTPVKVAIEKGSTKVVKYLMQLKASQ</sequence>
<dbReference type="PROSITE" id="PS50088">
    <property type="entry name" value="ANK_REPEAT"/>
    <property type="match status" value="1"/>
</dbReference>
<dbReference type="SUPFAM" id="SSF48403">
    <property type="entry name" value="Ankyrin repeat"/>
    <property type="match status" value="1"/>
</dbReference>
<dbReference type="VEuPathDB" id="TrichDB:TVAGG3_0867810"/>
<dbReference type="SMART" id="SM00248">
    <property type="entry name" value="ANK"/>
    <property type="match status" value="5"/>
</dbReference>